<feature type="compositionally biased region" description="Polar residues" evidence="1">
    <location>
        <begin position="664"/>
        <end position="678"/>
    </location>
</feature>
<accession>A0A3P6U8E6</accession>
<feature type="region of interest" description="Disordered" evidence="1">
    <location>
        <begin position="1"/>
        <end position="24"/>
    </location>
</feature>
<dbReference type="AlphaFoldDB" id="A0A3P6U8E6"/>
<feature type="region of interest" description="Disordered" evidence="1">
    <location>
        <begin position="504"/>
        <end position="615"/>
    </location>
</feature>
<feature type="compositionally biased region" description="Polar residues" evidence="1">
    <location>
        <begin position="441"/>
        <end position="455"/>
    </location>
</feature>
<dbReference type="Proteomes" id="UP000281553">
    <property type="component" value="Unassembled WGS sequence"/>
</dbReference>
<name>A0A3P6U8E6_DIBLA</name>
<gene>
    <name evidence="2" type="ORF">DILT_LOCUS4062</name>
</gene>
<keyword evidence="3" id="KW-1185">Reference proteome</keyword>
<proteinExistence type="predicted"/>
<evidence type="ECO:0000313" key="2">
    <source>
        <dbReference type="EMBL" id="VDK87700.1"/>
    </source>
</evidence>
<dbReference type="EMBL" id="UYRU01044771">
    <property type="protein sequence ID" value="VDK87700.1"/>
    <property type="molecule type" value="Genomic_DNA"/>
</dbReference>
<feature type="compositionally biased region" description="Acidic residues" evidence="1">
    <location>
        <begin position="356"/>
        <end position="377"/>
    </location>
</feature>
<feature type="region of interest" description="Disordered" evidence="1">
    <location>
        <begin position="351"/>
        <end position="488"/>
    </location>
</feature>
<feature type="compositionally biased region" description="Low complexity" evidence="1">
    <location>
        <begin position="581"/>
        <end position="595"/>
    </location>
</feature>
<evidence type="ECO:0000256" key="1">
    <source>
        <dbReference type="SAM" id="MobiDB-lite"/>
    </source>
</evidence>
<feature type="region of interest" description="Disordered" evidence="1">
    <location>
        <begin position="654"/>
        <end position="700"/>
    </location>
</feature>
<sequence>MGNEEQQTDRKKTGKPPIDDSPIIEEALELEVGFDEDGENFADVDEVDQIVAVDDALCHQQGEDLHESLSEVGAVEDFEMDGSLASEAVEEYEEDEEDEDDDEEDDDEVDHERGDTGDEYEEADDTAAAALVDARNQVDSETGFAGSELVQPFKITQFQPTNSTRRSPVEIGQQHRSTLPSETLAAVNGFSSLFGPVSHEVPASSFQCDGNPERNALWRRRVETQMQLCQDTEFGLSPTRRLLEPEDGNRINDGPGASTLFALQPPAKASLPPVKTSSGRIISNGGAQHHGRLHSPISVTLNPITAVGSSAPFSSVVTTPSTSLTSAATTTGSLSFAYAMHAIGLDTSSSLSFHADEDDNEGDGDDDDGGGDEDEEESKAYCVGDVEEQDQERNAGVSARGGGGADVGEDEDEDSFTSLPPPPRLTTICRRPLSEAPAASCTCSLQMPAVQTRSSKGADRNENDVDDTTMTSDRDVSESAMDTCSCRRSWSRPAFMSAASFSGNLATHRSSSGSDDGEDPSTSHQMHRTRSLTSTWRSPPPPPPSHLSSPTDNREGKSTGMTQATMNGFHATAGPIHESGDAVSSASSLPSSVSSKCDAGEPMTVKTPPHSTKPSDVSLAVLCKRIGRLQGEAKAIAQSLGLPSDTLKTAATSTWPASSSIPAQSTVHVSLETSSSSPAAIEKAPSDSSAHVSPKSPLPE</sequence>
<protein>
    <submittedName>
        <fullName evidence="2">Uncharacterized protein</fullName>
    </submittedName>
</protein>
<evidence type="ECO:0000313" key="3">
    <source>
        <dbReference type="Proteomes" id="UP000281553"/>
    </source>
</evidence>
<organism evidence="2 3">
    <name type="scientific">Dibothriocephalus latus</name>
    <name type="common">Fish tapeworm</name>
    <name type="synonym">Diphyllobothrium latum</name>
    <dbReference type="NCBI Taxonomy" id="60516"/>
    <lineage>
        <taxon>Eukaryota</taxon>
        <taxon>Metazoa</taxon>
        <taxon>Spiralia</taxon>
        <taxon>Lophotrochozoa</taxon>
        <taxon>Platyhelminthes</taxon>
        <taxon>Cestoda</taxon>
        <taxon>Eucestoda</taxon>
        <taxon>Diphyllobothriidea</taxon>
        <taxon>Diphyllobothriidae</taxon>
        <taxon>Dibothriocephalus</taxon>
    </lineage>
</organism>
<feature type="compositionally biased region" description="Acidic residues" evidence="1">
    <location>
        <begin position="88"/>
        <end position="109"/>
    </location>
</feature>
<dbReference type="OrthoDB" id="10581826at2759"/>
<feature type="compositionally biased region" description="Low complexity" evidence="1">
    <location>
        <begin position="654"/>
        <end position="663"/>
    </location>
</feature>
<feature type="region of interest" description="Disordered" evidence="1">
    <location>
        <begin position="75"/>
        <end position="126"/>
    </location>
</feature>
<reference evidence="2 3" key="1">
    <citation type="submission" date="2018-11" db="EMBL/GenBank/DDBJ databases">
        <authorList>
            <consortium name="Pathogen Informatics"/>
        </authorList>
    </citation>
    <scope>NUCLEOTIDE SEQUENCE [LARGE SCALE GENOMIC DNA]</scope>
</reference>